<accession>A0A6J7GK41</accession>
<sequence>MFSSALIYEIPALNMTSSISIAALGGGNLTRMRATGMNASFDVSNNSLDSTALNEIYTNASATGAGKTITVTGNWGAANDTPSIATAKGWAVTG</sequence>
<protein>
    <submittedName>
        <fullName evidence="1">Unannotated protein</fullName>
    </submittedName>
</protein>
<organism evidence="1">
    <name type="scientific">freshwater metagenome</name>
    <dbReference type="NCBI Taxonomy" id="449393"/>
    <lineage>
        <taxon>unclassified sequences</taxon>
        <taxon>metagenomes</taxon>
        <taxon>ecological metagenomes</taxon>
    </lineage>
</organism>
<dbReference type="AlphaFoldDB" id="A0A6J7GK41"/>
<name>A0A6J7GK41_9ZZZZ</name>
<proteinExistence type="predicted"/>
<gene>
    <name evidence="1" type="ORF">UFOPK3592_00650</name>
</gene>
<dbReference type="EMBL" id="CAFBML010000077">
    <property type="protein sequence ID" value="CAB4904730.1"/>
    <property type="molecule type" value="Genomic_DNA"/>
</dbReference>
<reference evidence="1" key="1">
    <citation type="submission" date="2020-05" db="EMBL/GenBank/DDBJ databases">
        <authorList>
            <person name="Chiriac C."/>
            <person name="Salcher M."/>
            <person name="Ghai R."/>
            <person name="Kavagutti S V."/>
        </authorList>
    </citation>
    <scope>NUCLEOTIDE SEQUENCE</scope>
</reference>
<evidence type="ECO:0000313" key="1">
    <source>
        <dbReference type="EMBL" id="CAB4904730.1"/>
    </source>
</evidence>